<reference evidence="1" key="1">
    <citation type="submission" date="2020-01" db="EMBL/GenBank/DDBJ databases">
        <authorList>
            <person name="Meier V. D."/>
            <person name="Meier V D."/>
        </authorList>
    </citation>
    <scope>NUCLEOTIDE SEQUENCE</scope>
    <source>
        <strain evidence="1">HLG_WM_MAG_04</strain>
    </source>
</reference>
<dbReference type="Gene3D" id="2.130.10.10">
    <property type="entry name" value="YVTN repeat-like/Quinoprotein amine dehydrogenase"/>
    <property type="match status" value="1"/>
</dbReference>
<evidence type="ECO:0000313" key="1">
    <source>
        <dbReference type="EMBL" id="CAA6803403.1"/>
    </source>
</evidence>
<name>A0A6S6S6P4_9BACT</name>
<dbReference type="EMBL" id="CACVAX010000007">
    <property type="protein sequence ID" value="CAA6803403.1"/>
    <property type="molecule type" value="Genomic_DNA"/>
</dbReference>
<dbReference type="InterPro" id="IPR011044">
    <property type="entry name" value="Quino_amine_DH_bsu"/>
</dbReference>
<proteinExistence type="predicted"/>
<organism evidence="1">
    <name type="scientific">uncultured Sulfurovum sp</name>
    <dbReference type="NCBI Taxonomy" id="269237"/>
    <lineage>
        <taxon>Bacteria</taxon>
        <taxon>Pseudomonadati</taxon>
        <taxon>Campylobacterota</taxon>
        <taxon>Epsilonproteobacteria</taxon>
        <taxon>Campylobacterales</taxon>
        <taxon>Sulfurovaceae</taxon>
        <taxon>Sulfurovum</taxon>
        <taxon>environmental samples</taxon>
    </lineage>
</organism>
<accession>A0A6S6S6P4</accession>
<gene>
    <name evidence="1" type="ORF">HELGO_WM28613</name>
</gene>
<dbReference type="InterPro" id="IPR015943">
    <property type="entry name" value="WD40/YVTN_repeat-like_dom_sf"/>
</dbReference>
<protein>
    <submittedName>
        <fullName evidence="1">Uncharacterized protein</fullName>
    </submittedName>
</protein>
<dbReference type="SUPFAM" id="SSF50969">
    <property type="entry name" value="YVTN repeat-like/Quinoprotein amine dehydrogenase"/>
    <property type="match status" value="1"/>
</dbReference>
<dbReference type="AlphaFoldDB" id="A0A6S6S6P4"/>
<sequence>MLFYVNALKEKSRVSSLSLVENIGKFQKLRSCARHPNFLNKLKIPQPIAIDLSQQQHKGLAFLYGQGLSQALHLKTWEKFDHFSTYALDPKGTMYLTPMPYISIKEQTFEFQKNIYKLDTNSGNLSVWMTLDEVKAGSNNPYGVIALVYDCTDDTLWVSAIDKTDYRTNRGVIYHIDIKSKKILQRVKGVDALSLALIKSAKGKQLLFGGARENFLYSLDTKTLKVSKLFELPNVHEHIRKIKVRSENVLELQTIPFSYSLIAQTSQGEDRKYYQLKWDGSSVSWELSAK</sequence>